<dbReference type="Proteomes" id="UP001652624">
    <property type="component" value="Chromosome 20"/>
</dbReference>
<dbReference type="InterPro" id="IPR008132">
    <property type="entry name" value="5HT3_rcpt"/>
</dbReference>
<dbReference type="InterPro" id="IPR008134">
    <property type="entry name" value="5HT3_rcpt_B"/>
</dbReference>
<dbReference type="InterPro" id="IPR006201">
    <property type="entry name" value="Neur_channel"/>
</dbReference>
<evidence type="ECO:0000256" key="11">
    <source>
        <dbReference type="ARBA" id="ARBA00023180"/>
    </source>
</evidence>
<feature type="transmembrane region" description="Helical" evidence="21">
    <location>
        <begin position="509"/>
        <end position="532"/>
    </location>
</feature>
<keyword evidence="1" id="KW-0813">Transport</keyword>
<feature type="domain" description="Neurotransmitter-gated ion-channel ligand-binding" evidence="22">
    <location>
        <begin position="128"/>
        <end position="333"/>
    </location>
</feature>
<keyword evidence="3 21" id="KW-0812">Transmembrane</keyword>
<evidence type="ECO:0000256" key="12">
    <source>
        <dbReference type="ARBA" id="ARBA00023257"/>
    </source>
</evidence>
<feature type="domain" description="Neurotransmitter-gated ion-channel transmembrane" evidence="23">
    <location>
        <begin position="340"/>
        <end position="429"/>
    </location>
</feature>
<sequence>MAEAPPPRVPRLPPPASRHRREADLAVRGPAPVRAPPPPRARPRLGPRAPPTTCARTQKRAADVRRAIRLYVAHTHQYPWCTFSFSKNQDLVQCAIPLVVKTRPFILLAASGILAIETHHPRKSAVYHLTKQLLEQYHKEVRPVHNWTKATIIHLDVCFHAVLDVDTQNQKLKTSIWYREVWYDEFLSWNSSLFDEISEISLPLSAIWAPDIIINEFVDMERSLDLPYVYVSSSGTINNSKPIQVVSTCSLETHTFPFDIQNCSLTFHSILHTVEDVNLTFLRSREDIQHDKKAFLNDSEWELLFVSSAYNVLQSSTGDFARIQFNVVIRRRPLAYVVSLLIPSIFLMLVDLGSFYLPPSCRARIVFKTSVLVGYTVFKVNMADEMPRSAVSTPLIGIFFTVCMALLLLSLAMSILLLSLLPMEHSCRQAQALLCLHGDADMETPEPNAGAQPGGVTDSPVCPEHQAQAGPLSEVWAQLHLISSSLRAREQAKQQEVAWQALLERFDHLLFLGYLTVLGLYTVTLCSLWVLWSRL</sequence>
<dbReference type="InterPro" id="IPR006202">
    <property type="entry name" value="Neur_chan_lig-bd"/>
</dbReference>
<accession>A0ABM3WH14</accession>
<comment type="catalytic activity">
    <reaction evidence="16">
        <text>K(+)(in) = K(+)(out)</text>
        <dbReference type="Rhea" id="RHEA:29463"/>
        <dbReference type="ChEBI" id="CHEBI:29103"/>
    </reaction>
</comment>
<dbReference type="CDD" id="cd19063">
    <property type="entry name" value="LGIC_TM_5-HT3"/>
    <property type="match status" value="1"/>
</dbReference>
<feature type="transmembrane region" description="Helical" evidence="21">
    <location>
        <begin position="334"/>
        <end position="353"/>
    </location>
</feature>
<dbReference type="InterPro" id="IPR049944">
    <property type="entry name" value="LGIC_TM_5-HT3"/>
</dbReference>
<evidence type="ECO:0000256" key="8">
    <source>
        <dbReference type="ARBA" id="ARBA00023136"/>
    </source>
</evidence>
<protein>
    <submittedName>
        <fullName evidence="25">5-hydroxytryptamine receptor 3B</fullName>
    </submittedName>
</protein>
<dbReference type="RefSeq" id="XP_060035861.1">
    <property type="nucleotide sequence ID" value="XM_060179878.1"/>
</dbReference>
<keyword evidence="12" id="KW-0628">Postsynaptic cell membrane</keyword>
<evidence type="ECO:0000256" key="7">
    <source>
        <dbReference type="ARBA" id="ARBA00023065"/>
    </source>
</evidence>
<evidence type="ECO:0000256" key="5">
    <source>
        <dbReference type="ARBA" id="ARBA00022989"/>
    </source>
</evidence>
<dbReference type="PANTHER" id="PTHR18945">
    <property type="entry name" value="NEUROTRANSMITTER GATED ION CHANNEL"/>
    <property type="match status" value="1"/>
</dbReference>
<evidence type="ECO:0000259" key="22">
    <source>
        <dbReference type="Pfam" id="PF02931"/>
    </source>
</evidence>
<keyword evidence="9" id="KW-1015">Disulfide bond</keyword>
<evidence type="ECO:0000256" key="3">
    <source>
        <dbReference type="ARBA" id="ARBA00022692"/>
    </source>
</evidence>
<comment type="catalytic activity">
    <reaction evidence="17">
        <text>Na(+)(in) = Na(+)(out)</text>
        <dbReference type="Rhea" id="RHEA:34963"/>
        <dbReference type="ChEBI" id="CHEBI:29101"/>
    </reaction>
</comment>
<feature type="compositionally biased region" description="Pro residues" evidence="20">
    <location>
        <begin position="1"/>
        <end position="16"/>
    </location>
</feature>
<dbReference type="PRINTS" id="PR01708">
    <property type="entry name" value="5HT3RECEPTOR"/>
</dbReference>
<evidence type="ECO:0000256" key="1">
    <source>
        <dbReference type="ARBA" id="ARBA00022448"/>
    </source>
</evidence>
<reference evidence="25" key="1">
    <citation type="submission" date="2025-08" db="UniProtKB">
        <authorList>
            <consortium name="RefSeq"/>
        </authorList>
    </citation>
    <scope>IDENTIFICATION</scope>
</reference>
<evidence type="ECO:0000256" key="15">
    <source>
        <dbReference type="ARBA" id="ARBA00034104"/>
    </source>
</evidence>
<comment type="subcellular location">
    <subcellularLocation>
        <location evidence="15">Postsynaptic cell membrane</location>
        <topology evidence="15">Multi-pass membrane protein</topology>
    </subcellularLocation>
</comment>
<evidence type="ECO:0000256" key="10">
    <source>
        <dbReference type="ARBA" id="ARBA00023170"/>
    </source>
</evidence>
<evidence type="ECO:0000256" key="17">
    <source>
        <dbReference type="ARBA" id="ARBA00036239"/>
    </source>
</evidence>
<keyword evidence="13" id="KW-1071">Ligand-gated ion channel</keyword>
<dbReference type="PRINTS" id="PR01710">
    <property type="entry name" value="5HT3BRECEPTR"/>
</dbReference>
<evidence type="ECO:0000256" key="18">
    <source>
        <dbReference type="ARBA" id="ARBA00036634"/>
    </source>
</evidence>
<dbReference type="InterPro" id="IPR006029">
    <property type="entry name" value="Neurotrans-gated_channel_TM"/>
</dbReference>
<dbReference type="Pfam" id="PF02931">
    <property type="entry name" value="Neur_chan_LBD"/>
    <property type="match status" value="1"/>
</dbReference>
<evidence type="ECO:0000256" key="9">
    <source>
        <dbReference type="ARBA" id="ARBA00023157"/>
    </source>
</evidence>
<dbReference type="Gene3D" id="2.70.170.10">
    <property type="entry name" value="Neurotransmitter-gated ion-channel ligand-binding domain"/>
    <property type="match status" value="1"/>
</dbReference>
<feature type="transmembrane region" description="Helical" evidence="21">
    <location>
        <begin position="395"/>
        <end position="421"/>
    </location>
</feature>
<evidence type="ECO:0000256" key="4">
    <source>
        <dbReference type="ARBA" id="ARBA00022729"/>
    </source>
</evidence>
<evidence type="ECO:0000313" key="25">
    <source>
        <dbReference type="RefSeq" id="XP_060035861.1"/>
    </source>
</evidence>
<dbReference type="InterPro" id="IPR036719">
    <property type="entry name" value="Neuro-gated_channel_TM_sf"/>
</dbReference>
<keyword evidence="8 21" id="KW-0472">Membrane</keyword>
<proteinExistence type="predicted"/>
<evidence type="ECO:0000256" key="14">
    <source>
        <dbReference type="ARBA" id="ARBA00023303"/>
    </source>
</evidence>
<keyword evidence="10 25" id="KW-0675">Receptor</keyword>
<dbReference type="InterPro" id="IPR038050">
    <property type="entry name" value="Neuro_actylchol_rec"/>
</dbReference>
<dbReference type="GeneID" id="103124813"/>
<keyword evidence="7" id="KW-0406">Ion transport</keyword>
<evidence type="ECO:0000256" key="13">
    <source>
        <dbReference type="ARBA" id="ARBA00023286"/>
    </source>
</evidence>
<keyword evidence="6" id="KW-0770">Synapse</keyword>
<evidence type="ECO:0000256" key="16">
    <source>
        <dbReference type="ARBA" id="ARBA00034430"/>
    </source>
</evidence>
<evidence type="ECO:0000259" key="23">
    <source>
        <dbReference type="Pfam" id="PF02932"/>
    </source>
</evidence>
<dbReference type="Gene3D" id="1.20.58.390">
    <property type="entry name" value="Neurotransmitter-gated ion-channel transmembrane domain"/>
    <property type="match status" value="1"/>
</dbReference>
<evidence type="ECO:0000256" key="21">
    <source>
        <dbReference type="SAM" id="Phobius"/>
    </source>
</evidence>
<evidence type="ECO:0000256" key="20">
    <source>
        <dbReference type="SAM" id="MobiDB-lite"/>
    </source>
</evidence>
<keyword evidence="5 21" id="KW-1133">Transmembrane helix</keyword>
<evidence type="ECO:0000313" key="24">
    <source>
        <dbReference type="Proteomes" id="UP001652624"/>
    </source>
</evidence>
<dbReference type="PRINTS" id="PR00252">
    <property type="entry name" value="NRIONCHANNEL"/>
</dbReference>
<dbReference type="SUPFAM" id="SSF90112">
    <property type="entry name" value="Neurotransmitter-gated ion-channel transmembrane pore"/>
    <property type="match status" value="1"/>
</dbReference>
<evidence type="ECO:0000256" key="19">
    <source>
        <dbReference type="ARBA" id="ARBA00037540"/>
    </source>
</evidence>
<keyword evidence="14" id="KW-0407">Ion channel</keyword>
<name>A0ABM3WH14_ERIEU</name>
<keyword evidence="4" id="KW-0732">Signal</keyword>
<dbReference type="InterPro" id="IPR036734">
    <property type="entry name" value="Neur_chan_lig-bd_sf"/>
</dbReference>
<comment type="function">
    <text evidence="19">Forms serotonin (5-hydroxytryptamine/5-HT3)-activated cation-selective channel complexes, which when activated cause fast, depolarizing responses in neurons.</text>
</comment>
<keyword evidence="2" id="KW-1003">Cell membrane</keyword>
<organism evidence="24 25">
    <name type="scientific">Erinaceus europaeus</name>
    <name type="common">Western European hedgehog</name>
    <dbReference type="NCBI Taxonomy" id="9365"/>
    <lineage>
        <taxon>Eukaryota</taxon>
        <taxon>Metazoa</taxon>
        <taxon>Chordata</taxon>
        <taxon>Craniata</taxon>
        <taxon>Vertebrata</taxon>
        <taxon>Euteleostomi</taxon>
        <taxon>Mammalia</taxon>
        <taxon>Eutheria</taxon>
        <taxon>Laurasiatheria</taxon>
        <taxon>Eulipotyphla</taxon>
        <taxon>Erinaceidae</taxon>
        <taxon>Erinaceinae</taxon>
        <taxon>Erinaceus</taxon>
    </lineage>
</organism>
<keyword evidence="24" id="KW-1185">Reference proteome</keyword>
<evidence type="ECO:0000256" key="2">
    <source>
        <dbReference type="ARBA" id="ARBA00022475"/>
    </source>
</evidence>
<keyword evidence="11" id="KW-0325">Glycoprotein</keyword>
<gene>
    <name evidence="25" type="primary">HTR3B</name>
</gene>
<feature type="region of interest" description="Disordered" evidence="20">
    <location>
        <begin position="1"/>
        <end position="59"/>
    </location>
</feature>
<evidence type="ECO:0000256" key="6">
    <source>
        <dbReference type="ARBA" id="ARBA00023018"/>
    </source>
</evidence>
<comment type="catalytic activity">
    <reaction evidence="18">
        <text>Ca(2+)(in) = Ca(2+)(out)</text>
        <dbReference type="Rhea" id="RHEA:29671"/>
        <dbReference type="ChEBI" id="CHEBI:29108"/>
    </reaction>
</comment>
<dbReference type="Pfam" id="PF02932">
    <property type="entry name" value="Neur_chan_memb"/>
    <property type="match status" value="1"/>
</dbReference>
<dbReference type="SUPFAM" id="SSF63712">
    <property type="entry name" value="Nicotinic receptor ligand binding domain-like"/>
    <property type="match status" value="1"/>
</dbReference>